<dbReference type="GO" id="GO:0016747">
    <property type="term" value="F:acyltransferase activity, transferring groups other than amino-acyl groups"/>
    <property type="evidence" value="ECO:0007669"/>
    <property type="project" value="InterPro"/>
</dbReference>
<dbReference type="AlphaFoldDB" id="A0A9D0YU83"/>
<dbReference type="InterPro" id="IPR000182">
    <property type="entry name" value="GNAT_dom"/>
</dbReference>
<evidence type="ECO:0000259" key="1">
    <source>
        <dbReference type="PROSITE" id="PS51186"/>
    </source>
</evidence>
<dbReference type="EMBL" id="DVFI01000016">
    <property type="protein sequence ID" value="HIQ62207.1"/>
    <property type="molecule type" value="Genomic_DNA"/>
</dbReference>
<protein>
    <submittedName>
        <fullName evidence="2">GNAT family N-acetyltransferase</fullName>
    </submittedName>
</protein>
<evidence type="ECO:0000313" key="2">
    <source>
        <dbReference type="EMBL" id="HIQ62207.1"/>
    </source>
</evidence>
<dbReference type="InterPro" id="IPR016181">
    <property type="entry name" value="Acyl_CoA_acyltransferase"/>
</dbReference>
<dbReference type="Pfam" id="PF00583">
    <property type="entry name" value="Acetyltransf_1"/>
    <property type="match status" value="1"/>
</dbReference>
<dbReference type="Proteomes" id="UP000886819">
    <property type="component" value="Unassembled WGS sequence"/>
</dbReference>
<dbReference type="Gene3D" id="3.40.630.30">
    <property type="match status" value="1"/>
</dbReference>
<reference evidence="2" key="2">
    <citation type="journal article" date="2021" name="PeerJ">
        <title>Extensive microbial diversity within the chicken gut microbiome revealed by metagenomics and culture.</title>
        <authorList>
            <person name="Gilroy R."/>
            <person name="Ravi A."/>
            <person name="Getino M."/>
            <person name="Pursley I."/>
            <person name="Horton D.L."/>
            <person name="Alikhan N.F."/>
            <person name="Baker D."/>
            <person name="Gharbi K."/>
            <person name="Hall N."/>
            <person name="Watson M."/>
            <person name="Adriaenssens E.M."/>
            <person name="Foster-Nyarko E."/>
            <person name="Jarju S."/>
            <person name="Secka A."/>
            <person name="Antonio M."/>
            <person name="Oren A."/>
            <person name="Chaudhuri R.R."/>
            <person name="La Ragione R."/>
            <person name="Hildebrand F."/>
            <person name="Pallen M.J."/>
        </authorList>
    </citation>
    <scope>NUCLEOTIDE SEQUENCE</scope>
    <source>
        <strain evidence="2">ChiHile30-977</strain>
    </source>
</reference>
<sequence length="105" mass="11893">MAKDGERVVGFVGYGTCRDDGLADYGEVFALYVLADYCGRRIGYALMNAALEKLPVSQKFAVWVLKGNERAIRFYERYGFRFDGAEQEIMLGTPNTVLRMIYEKG</sequence>
<organism evidence="2 3">
    <name type="scientific">Candidatus Avichristensenella intestinipullorum</name>
    <dbReference type="NCBI Taxonomy" id="2840693"/>
    <lineage>
        <taxon>Bacteria</taxon>
        <taxon>Bacillati</taxon>
        <taxon>Bacillota</taxon>
        <taxon>Clostridia</taxon>
        <taxon>Candidatus Avichristensenella</taxon>
    </lineage>
</organism>
<dbReference type="PROSITE" id="PS51186">
    <property type="entry name" value="GNAT"/>
    <property type="match status" value="1"/>
</dbReference>
<dbReference type="CDD" id="cd04301">
    <property type="entry name" value="NAT_SF"/>
    <property type="match status" value="1"/>
</dbReference>
<proteinExistence type="predicted"/>
<dbReference type="SUPFAM" id="SSF55729">
    <property type="entry name" value="Acyl-CoA N-acyltransferases (Nat)"/>
    <property type="match status" value="1"/>
</dbReference>
<gene>
    <name evidence="2" type="ORF">IAA66_01305</name>
</gene>
<comment type="caution">
    <text evidence="2">The sequence shown here is derived from an EMBL/GenBank/DDBJ whole genome shotgun (WGS) entry which is preliminary data.</text>
</comment>
<feature type="domain" description="N-acetyltransferase" evidence="1">
    <location>
        <begin position="1"/>
        <end position="105"/>
    </location>
</feature>
<reference evidence="2" key="1">
    <citation type="submission" date="2020-10" db="EMBL/GenBank/DDBJ databases">
        <authorList>
            <person name="Gilroy R."/>
        </authorList>
    </citation>
    <scope>NUCLEOTIDE SEQUENCE</scope>
    <source>
        <strain evidence="2">ChiHile30-977</strain>
    </source>
</reference>
<accession>A0A9D0YU83</accession>
<name>A0A9D0YU83_9FIRM</name>
<evidence type="ECO:0000313" key="3">
    <source>
        <dbReference type="Proteomes" id="UP000886819"/>
    </source>
</evidence>